<proteinExistence type="predicted"/>
<comment type="subcellular location">
    <subcellularLocation>
        <location evidence="1">Membrane</location>
        <topology evidence="1">Multi-pass membrane protein</topology>
    </subcellularLocation>
</comment>
<evidence type="ECO:0000256" key="1">
    <source>
        <dbReference type="ARBA" id="ARBA00004141"/>
    </source>
</evidence>
<evidence type="ECO:0000256" key="4">
    <source>
        <dbReference type="ARBA" id="ARBA00023136"/>
    </source>
</evidence>
<evidence type="ECO:0000313" key="7">
    <source>
        <dbReference type="EMBL" id="GMI26103.1"/>
    </source>
</evidence>
<feature type="compositionally biased region" description="Low complexity" evidence="5">
    <location>
        <begin position="261"/>
        <end position="271"/>
    </location>
</feature>
<gene>
    <name evidence="7" type="ORF">TeGR_g5166</name>
</gene>
<keyword evidence="2 6" id="KW-0812">Transmembrane</keyword>
<dbReference type="EMBL" id="BRYB01004131">
    <property type="protein sequence ID" value="GMI26103.1"/>
    <property type="molecule type" value="Genomic_DNA"/>
</dbReference>
<evidence type="ECO:0000256" key="2">
    <source>
        <dbReference type="ARBA" id="ARBA00022692"/>
    </source>
</evidence>
<evidence type="ECO:0000256" key="6">
    <source>
        <dbReference type="SAM" id="Phobius"/>
    </source>
</evidence>
<name>A0ABQ6MGV0_9STRA</name>
<sequence length="343" mass="35921">MRAPSSPAPGSAPPDNPFLTAYESFCATTPFATRSTLQTLVGVFLLSFIFDLGGLLANIPALTIFGLQLHRLLLSPLVCVSVMSVLFVGMTFTSLGRSMEAKLGTVRLLLLMGTFSLVVNLTFTSLCLLLFFGTKNPSALAYSAQGFWMILMALLTIDCHSPGSPPTRRLMFLPFQIPTIYYPAALLAFFTLFMGIRIDMYVSTACGYAYVHGFLDRLKFDDATVLSLETNAFRNLSTRPGFILLVNAGGEDFLPVAASAPSSASSSSTRAAPPPGGWGASSASTISSLPAPGTVAPPAFSGSGRKIGSFGGGSSRPADSEDPAAARAAMAAAAERRAANAGN</sequence>
<evidence type="ECO:0000256" key="5">
    <source>
        <dbReference type="SAM" id="MobiDB-lite"/>
    </source>
</evidence>
<protein>
    <recommendedName>
        <fullName evidence="9">Derlin</fullName>
    </recommendedName>
</protein>
<organism evidence="7 8">
    <name type="scientific">Tetraparma gracilis</name>
    <dbReference type="NCBI Taxonomy" id="2962635"/>
    <lineage>
        <taxon>Eukaryota</taxon>
        <taxon>Sar</taxon>
        <taxon>Stramenopiles</taxon>
        <taxon>Ochrophyta</taxon>
        <taxon>Bolidophyceae</taxon>
        <taxon>Parmales</taxon>
        <taxon>Triparmaceae</taxon>
        <taxon>Tetraparma</taxon>
    </lineage>
</organism>
<feature type="region of interest" description="Disordered" evidence="5">
    <location>
        <begin position="261"/>
        <end position="343"/>
    </location>
</feature>
<feature type="transmembrane region" description="Helical" evidence="6">
    <location>
        <begin position="139"/>
        <end position="159"/>
    </location>
</feature>
<feature type="transmembrane region" description="Helical" evidence="6">
    <location>
        <begin position="180"/>
        <end position="198"/>
    </location>
</feature>
<keyword evidence="3 6" id="KW-1133">Transmembrane helix</keyword>
<feature type="transmembrane region" description="Helical" evidence="6">
    <location>
        <begin position="40"/>
        <end position="67"/>
    </location>
</feature>
<feature type="transmembrane region" description="Helical" evidence="6">
    <location>
        <begin position="108"/>
        <end position="133"/>
    </location>
</feature>
<comment type="caution">
    <text evidence="7">The sequence shown here is derived from an EMBL/GenBank/DDBJ whole genome shotgun (WGS) entry which is preliminary data.</text>
</comment>
<feature type="transmembrane region" description="Helical" evidence="6">
    <location>
        <begin position="73"/>
        <end position="96"/>
    </location>
</feature>
<evidence type="ECO:0000256" key="3">
    <source>
        <dbReference type="ARBA" id="ARBA00022989"/>
    </source>
</evidence>
<dbReference type="SUPFAM" id="SSF144091">
    <property type="entry name" value="Rhomboid-like"/>
    <property type="match status" value="1"/>
</dbReference>
<accession>A0ABQ6MGV0</accession>
<keyword evidence="8" id="KW-1185">Reference proteome</keyword>
<evidence type="ECO:0000313" key="8">
    <source>
        <dbReference type="Proteomes" id="UP001165060"/>
    </source>
</evidence>
<dbReference type="InterPro" id="IPR035952">
    <property type="entry name" value="Rhomboid-like_sf"/>
</dbReference>
<keyword evidence="4 6" id="KW-0472">Membrane</keyword>
<evidence type="ECO:0008006" key="9">
    <source>
        <dbReference type="Google" id="ProtNLM"/>
    </source>
</evidence>
<dbReference type="Proteomes" id="UP001165060">
    <property type="component" value="Unassembled WGS sequence"/>
</dbReference>
<reference evidence="7 8" key="1">
    <citation type="journal article" date="2023" name="Commun. Biol.">
        <title>Genome analysis of Parmales, the sister group of diatoms, reveals the evolutionary specialization of diatoms from phago-mixotrophs to photoautotrophs.</title>
        <authorList>
            <person name="Ban H."/>
            <person name="Sato S."/>
            <person name="Yoshikawa S."/>
            <person name="Yamada K."/>
            <person name="Nakamura Y."/>
            <person name="Ichinomiya M."/>
            <person name="Sato N."/>
            <person name="Blanc-Mathieu R."/>
            <person name="Endo H."/>
            <person name="Kuwata A."/>
            <person name="Ogata H."/>
        </authorList>
    </citation>
    <scope>NUCLEOTIDE SEQUENCE [LARGE SCALE GENOMIC DNA]</scope>
</reference>
<dbReference type="Gene3D" id="1.20.1540.10">
    <property type="entry name" value="Rhomboid-like"/>
    <property type="match status" value="1"/>
</dbReference>
<feature type="compositionally biased region" description="Basic and acidic residues" evidence="5">
    <location>
        <begin position="334"/>
        <end position="343"/>
    </location>
</feature>